<evidence type="ECO:0000256" key="3">
    <source>
        <dbReference type="ARBA" id="ARBA00022475"/>
    </source>
</evidence>
<proteinExistence type="inferred from homology"/>
<evidence type="ECO:0000256" key="15">
    <source>
        <dbReference type="RuleBase" id="RU362098"/>
    </source>
</evidence>
<dbReference type="AlphaFoldDB" id="A0AA42B711"/>
<dbReference type="GO" id="GO:0015093">
    <property type="term" value="F:ferrous iron transmembrane transporter activity"/>
    <property type="evidence" value="ECO:0007669"/>
    <property type="project" value="UniProtKB-UniRule"/>
</dbReference>
<keyword evidence="7 15" id="KW-1133">Transmembrane helix</keyword>
<evidence type="ECO:0000259" key="16">
    <source>
        <dbReference type="PROSITE" id="PS51711"/>
    </source>
</evidence>
<dbReference type="RefSeq" id="WP_251260706.1">
    <property type="nucleotide sequence ID" value="NZ_JAMQGP010000002.1"/>
</dbReference>
<evidence type="ECO:0000256" key="5">
    <source>
        <dbReference type="ARBA" id="ARBA00022692"/>
    </source>
</evidence>
<dbReference type="InterPro" id="IPR006073">
    <property type="entry name" value="GTP-bd"/>
</dbReference>
<gene>
    <name evidence="17" type="primary">feoB</name>
    <name evidence="17" type="ORF">NAF29_06705</name>
</gene>
<feature type="binding site" evidence="14">
    <location>
        <position position="24"/>
    </location>
    <ligand>
        <name>Mg(2+)</name>
        <dbReference type="ChEBI" id="CHEBI:18420"/>
        <label>2</label>
    </ligand>
</feature>
<comment type="function">
    <text evidence="15">Probable transporter of a GTP-driven Fe(2+) uptake system.</text>
</comment>
<sequence length="738" mass="80008">MKSPRIALVGNPNAGKTTLFNGLTGLSQRVGNFPGITVEKKSGKMMQGEYEAEIVDLPGVYSLIPQQQSSADERVTLRYLIENPPDLLINVLDATCIERHFYLTTQLAELNLPFIVVITRADVAAKQGIEIDIEALSARAGAPVVELNATSPNTYLQKIVASLQIATTSNCFPTYASDIEQWLESQTASSRLSRLINLIDQHYRGDAPVAGDVELDIASRRYDLCNEVCQEVLTDPTEQAELVTAKIDRVVLNPWFAMPIFLTAMYLMFMFTIHVGGAFIDFFDIAVGAVVVDGFGLLLESIGSPAIVTALLADGVGAGIQTVSTFIPIIGCLYLFLTVLEQSGYLARAAVVVDRLMHRLGLPGQAFVPMIMGFGCSVPAVMATRTLKNESERVITSAMSHFMSCGARLPVYALFAAAFFPSTGQNIVFLLYIIGILMAVLTGLVLRHSLLLGSSSSFVLELPHYERPKLKAVLLKTWQKLKGFVLGAGKIIVIMVTCIGLLNSLGTDGSLGNQDTEKSLLSQVSKTITPVFHPMGITDDNWQATVGIFTGVFAKEVVVGTLNNLYQTESSEDEEFSLMGRFDEALSSVADNFVAIGEALADPLGIDIGNVADQDEASEAQEVSKSTFVEMQKRFDGAIGAFAYLLFVLMYIPCASATGTIARELGTRWATFIGVWTTALAYCFATGFYQVATWYVGRGGSLTIGVVSLLVPLAIFLALRVTWVQQRLLSRNETSYAP</sequence>
<keyword evidence="14" id="KW-0460">Magnesium</keyword>
<dbReference type="InterPro" id="IPR027417">
    <property type="entry name" value="P-loop_NTPase"/>
</dbReference>
<dbReference type="Gene3D" id="3.40.50.300">
    <property type="entry name" value="P-loop containing nucleotide triphosphate hydrolases"/>
    <property type="match status" value="1"/>
</dbReference>
<evidence type="ECO:0000256" key="13">
    <source>
        <dbReference type="PIRSR" id="PIRSR603373-1"/>
    </source>
</evidence>
<evidence type="ECO:0000256" key="10">
    <source>
        <dbReference type="ARBA" id="ARBA00023134"/>
    </source>
</evidence>
<feature type="transmembrane region" description="Helical" evidence="15">
    <location>
        <begin position="399"/>
        <end position="421"/>
    </location>
</feature>
<protein>
    <recommendedName>
        <fullName evidence="12 15">Ferrous iron transport protein B</fullName>
    </recommendedName>
</protein>
<comment type="caution">
    <text evidence="17">The sequence shown here is derived from an EMBL/GenBank/DDBJ whole genome shotgun (WGS) entry which is preliminary data.</text>
</comment>
<dbReference type="PANTHER" id="PTHR43185:SF1">
    <property type="entry name" value="FE(2+) TRANSPORTER FEOB"/>
    <property type="match status" value="1"/>
</dbReference>
<keyword evidence="2 15" id="KW-0813">Transport</keyword>
<feature type="binding site" evidence="14">
    <location>
        <position position="21"/>
    </location>
    <ligand>
        <name>Mg(2+)</name>
        <dbReference type="ChEBI" id="CHEBI:18420"/>
        <label>2</label>
    </ligand>
</feature>
<dbReference type="Pfam" id="PF07664">
    <property type="entry name" value="FeoB_C"/>
    <property type="match status" value="1"/>
</dbReference>
<dbReference type="InterPro" id="IPR003373">
    <property type="entry name" value="Fe2_transport_prot-B"/>
</dbReference>
<keyword evidence="14" id="KW-0479">Metal-binding</keyword>
<dbReference type="InterPro" id="IPR011642">
    <property type="entry name" value="Gate_dom"/>
</dbReference>
<dbReference type="CDD" id="cd01879">
    <property type="entry name" value="FeoB"/>
    <property type="match status" value="1"/>
</dbReference>
<dbReference type="GO" id="GO:0046872">
    <property type="term" value="F:metal ion binding"/>
    <property type="evidence" value="ECO:0007669"/>
    <property type="project" value="UniProtKB-KW"/>
</dbReference>
<dbReference type="Pfam" id="PF02421">
    <property type="entry name" value="FeoB_N"/>
    <property type="match status" value="1"/>
</dbReference>
<feature type="transmembrane region" description="Helical" evidence="15">
    <location>
        <begin position="427"/>
        <end position="446"/>
    </location>
</feature>
<organism evidence="17 18">
    <name type="scientific">Echinimonas agarilytica</name>
    <dbReference type="NCBI Taxonomy" id="1215918"/>
    <lineage>
        <taxon>Bacteria</taxon>
        <taxon>Pseudomonadati</taxon>
        <taxon>Pseudomonadota</taxon>
        <taxon>Gammaproteobacteria</taxon>
        <taxon>Alteromonadales</taxon>
        <taxon>Echinimonadaceae</taxon>
        <taxon>Echinimonas</taxon>
    </lineage>
</organism>
<dbReference type="InterPro" id="IPR050860">
    <property type="entry name" value="FeoB_GTPase"/>
</dbReference>
<keyword evidence="8 15" id="KW-0408">Iron</keyword>
<dbReference type="PANTHER" id="PTHR43185">
    <property type="entry name" value="FERROUS IRON TRANSPORT PROTEIN B"/>
    <property type="match status" value="1"/>
</dbReference>
<feature type="binding site" evidence="13">
    <location>
        <begin position="56"/>
        <end position="59"/>
    </location>
    <ligand>
        <name>GTP</name>
        <dbReference type="ChEBI" id="CHEBI:37565"/>
        <label>3</label>
    </ligand>
</feature>
<feature type="domain" description="FeoB-type G" evidence="16">
    <location>
        <begin position="3"/>
        <end position="169"/>
    </location>
</feature>
<feature type="transmembrane region" description="Helical" evidence="15">
    <location>
        <begin position="366"/>
        <end position="387"/>
    </location>
</feature>
<evidence type="ECO:0000256" key="6">
    <source>
        <dbReference type="ARBA" id="ARBA00022741"/>
    </source>
</evidence>
<feature type="transmembrane region" description="Helical" evidence="15">
    <location>
        <begin position="701"/>
        <end position="723"/>
    </location>
</feature>
<feature type="transmembrane region" description="Helical" evidence="15">
    <location>
        <begin position="641"/>
        <end position="662"/>
    </location>
</feature>
<accession>A0AA42B711</accession>
<feature type="transmembrane region" description="Helical" evidence="15">
    <location>
        <begin position="255"/>
        <end position="273"/>
    </location>
</feature>
<feature type="transmembrane region" description="Helical" evidence="15">
    <location>
        <begin position="279"/>
        <end position="299"/>
    </location>
</feature>
<comment type="subcellular location">
    <subcellularLocation>
        <location evidence="15">Cell inner membrane</location>
        <topology evidence="15">Multi-pass membrane protein</topology>
    </subcellularLocation>
    <subcellularLocation>
        <location evidence="1">Cell membrane</location>
        <topology evidence="1">Multi-pass membrane protein</topology>
    </subcellularLocation>
</comment>
<comment type="similarity">
    <text evidence="15">Belongs to the TRAFAC class TrmE-Era-EngA-EngB-Septin-like GTPase superfamily. FeoB GTPase (TC 9.A.8) family.</text>
</comment>
<reference evidence="17 18" key="1">
    <citation type="journal article" date="2013" name="Antonie Van Leeuwenhoek">
        <title>Echinimonas agarilytica gen. nov., sp. nov., a new gammaproteobacterium isolated from the sea urchin Strongylocentrotus intermedius.</title>
        <authorList>
            <person name="Nedashkovskaya O.I."/>
            <person name="Stenkova A.M."/>
            <person name="Zhukova N.V."/>
            <person name="Van Trappen S."/>
            <person name="Lee J.S."/>
            <person name="Kim S.B."/>
        </authorList>
    </citation>
    <scope>NUCLEOTIDE SEQUENCE [LARGE SCALE GENOMIC DNA]</scope>
    <source>
        <strain evidence="17 18">KMM 6351</strain>
    </source>
</reference>
<dbReference type="Pfam" id="PF07670">
    <property type="entry name" value="Gate"/>
    <property type="match status" value="2"/>
</dbReference>
<feature type="transmembrane region" description="Helical" evidence="15">
    <location>
        <begin position="311"/>
        <end position="337"/>
    </location>
</feature>
<evidence type="ECO:0000256" key="4">
    <source>
        <dbReference type="ARBA" id="ARBA00022496"/>
    </source>
</evidence>
<dbReference type="EMBL" id="JAMQGP010000002">
    <property type="protein sequence ID" value="MCM2679359.1"/>
    <property type="molecule type" value="Genomic_DNA"/>
</dbReference>
<evidence type="ECO:0000313" key="18">
    <source>
        <dbReference type="Proteomes" id="UP001165393"/>
    </source>
</evidence>
<keyword evidence="6 13" id="KW-0547">Nucleotide-binding</keyword>
<evidence type="ECO:0000256" key="1">
    <source>
        <dbReference type="ARBA" id="ARBA00004651"/>
    </source>
</evidence>
<name>A0AA42B711_9GAMM</name>
<keyword evidence="9" id="KW-0406">Ion transport</keyword>
<keyword evidence="18" id="KW-1185">Reference proteome</keyword>
<feature type="binding site" evidence="14">
    <location>
        <position position="22"/>
    </location>
    <ligand>
        <name>Mg(2+)</name>
        <dbReference type="ChEBI" id="CHEBI:18420"/>
        <label>1</label>
    </ligand>
</feature>
<keyword evidence="11 15" id="KW-0472">Membrane</keyword>
<feature type="binding site" evidence="13">
    <location>
        <begin position="10"/>
        <end position="17"/>
    </location>
    <ligand>
        <name>GTP</name>
        <dbReference type="ChEBI" id="CHEBI:37565"/>
        <label>1</label>
    </ligand>
</feature>
<evidence type="ECO:0000256" key="9">
    <source>
        <dbReference type="ARBA" id="ARBA00023065"/>
    </source>
</evidence>
<dbReference type="GO" id="GO:0005886">
    <property type="term" value="C:plasma membrane"/>
    <property type="evidence" value="ECO:0007669"/>
    <property type="project" value="UniProtKB-SubCell"/>
</dbReference>
<dbReference type="Proteomes" id="UP001165393">
    <property type="component" value="Unassembled WGS sequence"/>
</dbReference>
<evidence type="ECO:0000256" key="7">
    <source>
        <dbReference type="ARBA" id="ARBA00022989"/>
    </source>
</evidence>
<keyword evidence="4 15" id="KW-0410">Iron transport</keyword>
<keyword evidence="10 13" id="KW-0342">GTP-binding</keyword>
<keyword evidence="5 15" id="KW-0812">Transmembrane</keyword>
<dbReference type="NCBIfam" id="TIGR00437">
    <property type="entry name" value="feoB"/>
    <property type="match status" value="1"/>
</dbReference>
<dbReference type="PROSITE" id="PS51711">
    <property type="entry name" value="G_FEOB"/>
    <property type="match status" value="1"/>
</dbReference>
<evidence type="ECO:0000256" key="11">
    <source>
        <dbReference type="ARBA" id="ARBA00023136"/>
    </source>
</evidence>
<evidence type="ECO:0000256" key="8">
    <source>
        <dbReference type="ARBA" id="ARBA00023004"/>
    </source>
</evidence>
<dbReference type="InterPro" id="IPR011640">
    <property type="entry name" value="Fe2_transport_prot_B_C"/>
</dbReference>
<dbReference type="PRINTS" id="PR00326">
    <property type="entry name" value="GTP1OBG"/>
</dbReference>
<dbReference type="GO" id="GO:0005525">
    <property type="term" value="F:GTP binding"/>
    <property type="evidence" value="ECO:0007669"/>
    <property type="project" value="UniProtKB-KW"/>
</dbReference>
<evidence type="ECO:0000256" key="14">
    <source>
        <dbReference type="PIRSR" id="PIRSR603373-2"/>
    </source>
</evidence>
<evidence type="ECO:0000256" key="12">
    <source>
        <dbReference type="NCBIfam" id="TIGR00437"/>
    </source>
</evidence>
<evidence type="ECO:0000256" key="2">
    <source>
        <dbReference type="ARBA" id="ARBA00022448"/>
    </source>
</evidence>
<keyword evidence="3" id="KW-1003">Cell membrane</keyword>
<feature type="binding site" evidence="14">
    <location>
        <position position="25"/>
    </location>
    <ligand>
        <name>Mg(2+)</name>
        <dbReference type="ChEBI" id="CHEBI:18420"/>
        <label>2</label>
    </ligand>
</feature>
<feature type="transmembrane region" description="Helical" evidence="15">
    <location>
        <begin position="669"/>
        <end position="689"/>
    </location>
</feature>
<dbReference type="SUPFAM" id="SSF52540">
    <property type="entry name" value="P-loop containing nucleoside triphosphate hydrolases"/>
    <property type="match status" value="1"/>
</dbReference>
<dbReference type="InterPro" id="IPR030389">
    <property type="entry name" value="G_FEOB_dom"/>
</dbReference>
<feature type="transmembrane region" description="Helical" evidence="15">
    <location>
        <begin position="484"/>
        <end position="502"/>
    </location>
</feature>
<evidence type="ECO:0000313" key="17">
    <source>
        <dbReference type="EMBL" id="MCM2679359.1"/>
    </source>
</evidence>
<feature type="binding site" evidence="13">
    <location>
        <begin position="35"/>
        <end position="39"/>
    </location>
    <ligand>
        <name>GTP</name>
        <dbReference type="ChEBI" id="CHEBI:37565"/>
        <label>2</label>
    </ligand>
</feature>